<dbReference type="PROSITE" id="PS00627">
    <property type="entry name" value="GHMP_KINASES_ATP"/>
    <property type="match status" value="1"/>
</dbReference>
<proteinExistence type="inferred from homology"/>
<dbReference type="RefSeq" id="WP_204418751.1">
    <property type="nucleotide sequence ID" value="NZ_JAFBED010000011.1"/>
</dbReference>
<keyword evidence="10 13" id="KW-0067">ATP-binding</keyword>
<keyword evidence="6 13" id="KW-0808">Transferase</keyword>
<evidence type="ECO:0000313" key="17">
    <source>
        <dbReference type="Proteomes" id="UP000737402"/>
    </source>
</evidence>
<dbReference type="Pfam" id="PF00288">
    <property type="entry name" value="GHMP_kinases_N"/>
    <property type="match status" value="1"/>
</dbReference>
<dbReference type="InterPro" id="IPR014721">
    <property type="entry name" value="Ribsml_uS5_D2-typ_fold_subgr"/>
</dbReference>
<dbReference type="InterPro" id="IPR013750">
    <property type="entry name" value="GHMP_kinase_C_dom"/>
</dbReference>
<dbReference type="PRINTS" id="PR00958">
    <property type="entry name" value="HOMSERKINASE"/>
</dbReference>
<evidence type="ECO:0000256" key="1">
    <source>
        <dbReference type="ARBA" id="ARBA00005015"/>
    </source>
</evidence>
<keyword evidence="13" id="KW-0963">Cytoplasm</keyword>
<dbReference type="GO" id="GO:0004413">
    <property type="term" value="F:homoserine kinase activity"/>
    <property type="evidence" value="ECO:0007669"/>
    <property type="project" value="UniProtKB-EC"/>
</dbReference>
<dbReference type="Proteomes" id="UP000737402">
    <property type="component" value="Unassembled WGS sequence"/>
</dbReference>
<gene>
    <name evidence="13" type="primary">thrB</name>
    <name evidence="16" type="ORF">JOC95_003746</name>
</gene>
<dbReference type="HAMAP" id="MF_00384">
    <property type="entry name" value="Homoser_kinase"/>
    <property type="match status" value="1"/>
</dbReference>
<evidence type="ECO:0000256" key="10">
    <source>
        <dbReference type="ARBA" id="ARBA00022840"/>
    </source>
</evidence>
<evidence type="ECO:0000256" key="13">
    <source>
        <dbReference type="HAMAP-Rule" id="MF_00384"/>
    </source>
</evidence>
<evidence type="ECO:0000256" key="4">
    <source>
        <dbReference type="ARBA" id="ARBA00017858"/>
    </source>
</evidence>
<protein>
    <recommendedName>
        <fullName evidence="4 13">Homoserine kinase</fullName>
        <shortName evidence="13">HK</shortName>
        <shortName evidence="13">HSK</shortName>
        <ecNumber evidence="3 13">2.7.1.39</ecNumber>
    </recommendedName>
</protein>
<reference evidence="16 17" key="1">
    <citation type="submission" date="2021-01" db="EMBL/GenBank/DDBJ databases">
        <title>Genomic Encyclopedia of Type Strains, Phase IV (KMG-IV): sequencing the most valuable type-strain genomes for metagenomic binning, comparative biology and taxonomic classification.</title>
        <authorList>
            <person name="Goeker M."/>
        </authorList>
    </citation>
    <scope>NUCLEOTIDE SEQUENCE [LARGE SCALE GENOMIC DNA]</scope>
    <source>
        <strain evidence="16 17">DSM 25879</strain>
    </source>
</reference>
<evidence type="ECO:0000313" key="16">
    <source>
        <dbReference type="EMBL" id="MBM7621838.1"/>
    </source>
</evidence>
<sequence length="303" mass="33295">MKEYKNGYVIKVPGSSANLGPGFDSIGLAVTKYVTLFVQYAKEWRFTSVPPLFLNEEDNLLRTVCLELEALWEQKAPPVHVHIMSDIPVARGLGSSAAAIVGAIEVMNIICEKNLTPDEKLQLAARFEGHADNVAASLYGGLVVSTFQNGCYEYIKLPVPNMELVVVVPNFEAKTSESRQLLPEVLPFKDAVLGSSHANVLIGGLLMQDWKLAGKMMESDVFHEPYRLKLFPQLSHIRDKAKGAGAFGVSISGAGPTIICFCKRGEGRNVKEKLQEDYPEFVVDHLEISGVGSEVHYNHFSCV</sequence>
<dbReference type="SUPFAM" id="SSF54211">
    <property type="entry name" value="Ribosomal protein S5 domain 2-like"/>
    <property type="match status" value="1"/>
</dbReference>
<dbReference type="EMBL" id="JAFBED010000011">
    <property type="protein sequence ID" value="MBM7621838.1"/>
    <property type="molecule type" value="Genomic_DNA"/>
</dbReference>
<dbReference type="InterPro" id="IPR036554">
    <property type="entry name" value="GHMP_kinase_C_sf"/>
</dbReference>
<keyword evidence="17" id="KW-1185">Reference proteome</keyword>
<keyword evidence="7 13" id="KW-0791">Threonine biosynthesis</keyword>
<evidence type="ECO:0000259" key="15">
    <source>
        <dbReference type="Pfam" id="PF08544"/>
    </source>
</evidence>
<organism evidence="16 17">
    <name type="scientific">Sutcliffiella tianshenii</name>
    <dbReference type="NCBI Taxonomy" id="1463404"/>
    <lineage>
        <taxon>Bacteria</taxon>
        <taxon>Bacillati</taxon>
        <taxon>Bacillota</taxon>
        <taxon>Bacilli</taxon>
        <taxon>Bacillales</taxon>
        <taxon>Bacillaceae</taxon>
        <taxon>Sutcliffiella</taxon>
    </lineage>
</organism>
<evidence type="ECO:0000256" key="9">
    <source>
        <dbReference type="ARBA" id="ARBA00022777"/>
    </source>
</evidence>
<name>A0ABS2P5G3_9BACI</name>
<dbReference type="PANTHER" id="PTHR20861">
    <property type="entry name" value="HOMOSERINE/4-DIPHOSPHOCYTIDYL-2-C-METHYL-D-ERYTHRITOL KINASE"/>
    <property type="match status" value="1"/>
</dbReference>
<comment type="catalytic activity">
    <reaction evidence="11 13">
        <text>L-homoserine + ATP = O-phospho-L-homoserine + ADP + H(+)</text>
        <dbReference type="Rhea" id="RHEA:13985"/>
        <dbReference type="ChEBI" id="CHEBI:15378"/>
        <dbReference type="ChEBI" id="CHEBI:30616"/>
        <dbReference type="ChEBI" id="CHEBI:57476"/>
        <dbReference type="ChEBI" id="CHEBI:57590"/>
        <dbReference type="ChEBI" id="CHEBI:456216"/>
        <dbReference type="EC" id="2.7.1.39"/>
    </reaction>
</comment>
<evidence type="ECO:0000256" key="2">
    <source>
        <dbReference type="ARBA" id="ARBA00007370"/>
    </source>
</evidence>
<feature type="domain" description="GHMP kinase N-terminal" evidence="14">
    <location>
        <begin position="62"/>
        <end position="141"/>
    </location>
</feature>
<evidence type="ECO:0000256" key="6">
    <source>
        <dbReference type="ARBA" id="ARBA00022679"/>
    </source>
</evidence>
<dbReference type="NCBIfam" id="TIGR00191">
    <property type="entry name" value="thrB"/>
    <property type="match status" value="1"/>
</dbReference>
<dbReference type="PANTHER" id="PTHR20861:SF1">
    <property type="entry name" value="HOMOSERINE KINASE"/>
    <property type="match status" value="1"/>
</dbReference>
<evidence type="ECO:0000259" key="14">
    <source>
        <dbReference type="Pfam" id="PF00288"/>
    </source>
</evidence>
<accession>A0ABS2P5G3</accession>
<dbReference type="InterPro" id="IPR006204">
    <property type="entry name" value="GHMP_kinase_N_dom"/>
</dbReference>
<evidence type="ECO:0000256" key="5">
    <source>
        <dbReference type="ARBA" id="ARBA00022605"/>
    </source>
</evidence>
<dbReference type="EC" id="2.7.1.39" evidence="3 13"/>
<evidence type="ECO:0000256" key="12">
    <source>
        <dbReference type="ARBA" id="ARBA00049954"/>
    </source>
</evidence>
<comment type="function">
    <text evidence="12 13">Catalyzes the ATP-dependent phosphorylation of L-homoserine to L-homoserine phosphate.</text>
</comment>
<comment type="pathway">
    <text evidence="1 13">Amino-acid biosynthesis; L-threonine biosynthesis; L-threonine from L-aspartate: step 4/5.</text>
</comment>
<evidence type="ECO:0000256" key="7">
    <source>
        <dbReference type="ARBA" id="ARBA00022697"/>
    </source>
</evidence>
<dbReference type="Pfam" id="PF08544">
    <property type="entry name" value="GHMP_kinases_C"/>
    <property type="match status" value="1"/>
</dbReference>
<keyword evidence="8 13" id="KW-0547">Nucleotide-binding</keyword>
<dbReference type="InterPro" id="IPR020568">
    <property type="entry name" value="Ribosomal_Su5_D2-typ_SF"/>
</dbReference>
<comment type="similarity">
    <text evidence="2 13">Belongs to the GHMP kinase family. Homoserine kinase subfamily.</text>
</comment>
<feature type="domain" description="GHMP kinase C-terminal" evidence="15">
    <location>
        <begin position="206"/>
        <end position="279"/>
    </location>
</feature>
<dbReference type="SUPFAM" id="SSF55060">
    <property type="entry name" value="GHMP Kinase, C-terminal domain"/>
    <property type="match status" value="1"/>
</dbReference>
<evidence type="ECO:0000256" key="11">
    <source>
        <dbReference type="ARBA" id="ARBA00049375"/>
    </source>
</evidence>
<dbReference type="Gene3D" id="3.30.70.890">
    <property type="entry name" value="GHMP kinase, C-terminal domain"/>
    <property type="match status" value="1"/>
</dbReference>
<dbReference type="InterPro" id="IPR006203">
    <property type="entry name" value="GHMP_knse_ATP-bd_CS"/>
</dbReference>
<keyword evidence="5 13" id="KW-0028">Amino-acid biosynthesis</keyword>
<dbReference type="Gene3D" id="3.30.230.10">
    <property type="match status" value="1"/>
</dbReference>
<dbReference type="PIRSF" id="PIRSF000676">
    <property type="entry name" value="Homoser_kin"/>
    <property type="match status" value="1"/>
</dbReference>
<keyword evidence="9 13" id="KW-0418">Kinase</keyword>
<comment type="subcellular location">
    <subcellularLocation>
        <location evidence="13">Cytoplasm</location>
    </subcellularLocation>
</comment>
<evidence type="ECO:0000256" key="8">
    <source>
        <dbReference type="ARBA" id="ARBA00022741"/>
    </source>
</evidence>
<evidence type="ECO:0000256" key="3">
    <source>
        <dbReference type="ARBA" id="ARBA00012078"/>
    </source>
</evidence>
<dbReference type="InterPro" id="IPR000870">
    <property type="entry name" value="Homoserine_kinase"/>
</dbReference>
<feature type="binding site" evidence="13">
    <location>
        <begin position="88"/>
        <end position="98"/>
    </location>
    <ligand>
        <name>ATP</name>
        <dbReference type="ChEBI" id="CHEBI:30616"/>
    </ligand>
</feature>
<comment type="caution">
    <text evidence="16">The sequence shown here is derived from an EMBL/GenBank/DDBJ whole genome shotgun (WGS) entry which is preliminary data.</text>
</comment>